<name>A0A059F523_9MICR</name>
<organism evidence="2 3">
    <name type="scientific">Anncaliia algerae PRA339</name>
    <dbReference type="NCBI Taxonomy" id="1288291"/>
    <lineage>
        <taxon>Eukaryota</taxon>
        <taxon>Fungi</taxon>
        <taxon>Fungi incertae sedis</taxon>
        <taxon>Microsporidia</taxon>
        <taxon>Tubulinosematoidea</taxon>
        <taxon>Tubulinosematidae</taxon>
        <taxon>Anncaliia</taxon>
    </lineage>
</organism>
<gene>
    <name evidence="2" type="ORF">H312_00547</name>
</gene>
<feature type="compositionally biased region" description="Polar residues" evidence="1">
    <location>
        <begin position="49"/>
        <end position="63"/>
    </location>
</feature>
<feature type="region of interest" description="Disordered" evidence="1">
    <location>
        <begin position="172"/>
        <end position="195"/>
    </location>
</feature>
<proteinExistence type="predicted"/>
<dbReference type="VEuPathDB" id="MicrosporidiaDB:H312_00547"/>
<sequence length="355" mass="41755">MHDIALQDGVQVNKEKRLNNEARTHNENLKPILLKYSDVVKLTKMPNLNPVTPSNHKTQNSQTRKGKPISLRKIPVNTTVKTPLTKNTFKRYTSEETVTKSLPEKQNSRKSEGKFSQLVKDFSVEANNSNQITATNRYELLEVEEVKQKDEESDGPEEANLSHDDLDTAVLGANEQGCKIHQKNKKRKKRRKNKNISTIKNDEAIEIYTDADVENQTELSTDLCLRDGDSMMRSTEKTNVILYQFKSLRTFYFHHDIEYLKAVLFAKHRELFKDHIKMFYTVSQKRKEKLIREDFIELEKHMELDLKRSQEFLQIECDLYLFFMLKTMESFPIPTSCFCMMFYRVLKMKIFHQKL</sequence>
<keyword evidence="3" id="KW-1185">Reference proteome</keyword>
<dbReference type="EMBL" id="KK365133">
    <property type="protein sequence ID" value="KCZ82064.1"/>
    <property type="molecule type" value="Genomic_DNA"/>
</dbReference>
<reference evidence="2 3" key="2">
    <citation type="submission" date="2014-03" db="EMBL/GenBank/DDBJ databases">
        <title>The Genome Sequence of Anncaliia algerae insect isolate PRA339.</title>
        <authorList>
            <consortium name="The Broad Institute Genome Sequencing Platform"/>
            <consortium name="The Broad Institute Genome Sequencing Center for Infectious Disease"/>
            <person name="Cuomo C."/>
            <person name="Becnel J."/>
            <person name="Sanscrainte N."/>
            <person name="Walker B."/>
            <person name="Young S.K."/>
            <person name="Zeng Q."/>
            <person name="Gargeya S."/>
            <person name="Fitzgerald M."/>
            <person name="Haas B."/>
            <person name="Abouelleil A."/>
            <person name="Alvarado L."/>
            <person name="Arachchi H.M."/>
            <person name="Berlin A.M."/>
            <person name="Chapman S.B."/>
            <person name="Dewar J."/>
            <person name="Goldberg J."/>
            <person name="Griggs A."/>
            <person name="Gujja S."/>
            <person name="Hansen M."/>
            <person name="Howarth C."/>
            <person name="Imamovic A."/>
            <person name="Larimer J."/>
            <person name="McCowan C."/>
            <person name="Murphy C."/>
            <person name="Neiman D."/>
            <person name="Pearson M."/>
            <person name="Priest M."/>
            <person name="Roberts A."/>
            <person name="Saif S."/>
            <person name="Shea T."/>
            <person name="Sisk P."/>
            <person name="Sykes S."/>
            <person name="Wortman J."/>
            <person name="Nusbaum C."/>
            <person name="Birren B."/>
        </authorList>
    </citation>
    <scope>NUCLEOTIDE SEQUENCE [LARGE SCALE GENOMIC DNA]</scope>
    <source>
        <strain evidence="2 3">PRA339</strain>
    </source>
</reference>
<protein>
    <submittedName>
        <fullName evidence="2">Uncharacterized protein</fullName>
    </submittedName>
</protein>
<dbReference type="AlphaFoldDB" id="A0A059F523"/>
<accession>A0A059F523</accession>
<dbReference type="OrthoDB" id="10432030at2759"/>
<feature type="compositionally biased region" description="Basic residues" evidence="1">
    <location>
        <begin position="180"/>
        <end position="194"/>
    </location>
</feature>
<feature type="region of interest" description="Disordered" evidence="1">
    <location>
        <begin position="46"/>
        <end position="67"/>
    </location>
</feature>
<evidence type="ECO:0000256" key="1">
    <source>
        <dbReference type="SAM" id="MobiDB-lite"/>
    </source>
</evidence>
<evidence type="ECO:0000313" key="3">
    <source>
        <dbReference type="Proteomes" id="UP000030655"/>
    </source>
</evidence>
<dbReference type="HOGENOM" id="CLU_780683_0_0_1"/>
<reference evidence="3" key="1">
    <citation type="submission" date="2013-02" db="EMBL/GenBank/DDBJ databases">
        <authorList>
            <consortium name="The Broad Institute Genome Sequencing Platform"/>
            <person name="Cuomo C."/>
            <person name="Becnel J."/>
            <person name="Sanscrainte N."/>
            <person name="Walker B."/>
            <person name="Young S.K."/>
            <person name="Zeng Q."/>
            <person name="Gargeya S."/>
            <person name="Fitzgerald M."/>
            <person name="Haas B."/>
            <person name="Abouelleil A."/>
            <person name="Alvarado L."/>
            <person name="Arachchi H.M."/>
            <person name="Berlin A.M."/>
            <person name="Chapman S.B."/>
            <person name="Dewar J."/>
            <person name="Goldberg J."/>
            <person name="Griggs A."/>
            <person name="Gujja S."/>
            <person name="Hansen M."/>
            <person name="Howarth C."/>
            <person name="Imamovic A."/>
            <person name="Larimer J."/>
            <person name="McCowan C."/>
            <person name="Murphy C."/>
            <person name="Neiman D."/>
            <person name="Pearson M."/>
            <person name="Priest M."/>
            <person name="Roberts A."/>
            <person name="Saif S."/>
            <person name="Shea T."/>
            <person name="Sisk P."/>
            <person name="Sykes S."/>
            <person name="Wortman J."/>
            <person name="Nusbaum C."/>
            <person name="Birren B."/>
        </authorList>
    </citation>
    <scope>NUCLEOTIDE SEQUENCE [LARGE SCALE GENOMIC DNA]</scope>
    <source>
        <strain evidence="3">PRA339</strain>
    </source>
</reference>
<evidence type="ECO:0000313" key="2">
    <source>
        <dbReference type="EMBL" id="KCZ82064.1"/>
    </source>
</evidence>
<feature type="region of interest" description="Disordered" evidence="1">
    <location>
        <begin position="93"/>
        <end position="113"/>
    </location>
</feature>
<dbReference type="Proteomes" id="UP000030655">
    <property type="component" value="Unassembled WGS sequence"/>
</dbReference>